<dbReference type="SUPFAM" id="SSF51161">
    <property type="entry name" value="Trimeric LpxA-like enzymes"/>
    <property type="match status" value="1"/>
</dbReference>
<sequence length="497" mass="54768">LQSKVDKERMSYEAVVLAAGLGNSVRCLIGNSCKALLPVGGLPIIYYPIRLLRVHGIARITLIVLETFKNDVQAWMERLFPDAAAAGVFEYLEQREEDAHGTMDALRDYGDRARADNIVIISGDLLCDTGLLRSVTDVHDKRLCPLTMLLSNRTPLSEQQQKQQQQQPQAATPGGKVKSKPDRDLIGLAPAPSGPHPPATSAQLAECNYVQGEHRVVFMQGEADLGRRLPVHLASLQNEQFGHCLDFLRCLLDAHLYILRRDFLHTLCVSGRLNRLAMFKGECLPHIVNSLQFSQDSQDLLLPQQDEQQQKQQQPQQKQQQQQQEQKSSQQNQDDRLAWPTILNQSDSYGGAFDVRNTRQVFAYVLPADRLCLRVNNLPAYAEANRSLLRSQQRKQQQQQQIQPINPTASIADGAVIKRSFIGANCTIGANSRLADCVLMDGASVGCGANLTNSILCSGSACQDGCTLRDCIVEADCSVNAGSTHAAEVISDADFAT</sequence>
<keyword evidence="14" id="KW-1185">Reference proteome</keyword>
<comment type="subunit">
    <text evidence="9">Component of the translation initiation factor 2B (eIF2B) complex which is a heterodecamer of two sets of five different subunits: alpha, beta, gamma, delta and epsilon. Subunits alpha, beta and delta comprise a regulatory subcomplex and subunits epsilon and gamma comprise a catalytic subcomplex. Within the complex, the hexameric regulatory complex resides at the center, with the two heterodimeric catalytic subcomplexes bound on opposite sides.</text>
</comment>
<dbReference type="Pfam" id="PF00483">
    <property type="entry name" value="NTP_transferase"/>
    <property type="match status" value="1"/>
</dbReference>
<keyword evidence="4" id="KW-0396">Initiation factor</keyword>
<accession>A0A267FJX5</accession>
<dbReference type="OrthoDB" id="10250549at2759"/>
<evidence type="ECO:0000256" key="5">
    <source>
        <dbReference type="ARBA" id="ARBA00022917"/>
    </source>
</evidence>
<comment type="caution">
    <text evidence="13">The sequence shown here is derived from an EMBL/GenBank/DDBJ whole genome shotgun (WGS) entry which is preliminary data.</text>
</comment>
<organism evidence="13 14">
    <name type="scientific">Macrostomum lignano</name>
    <dbReference type="NCBI Taxonomy" id="282301"/>
    <lineage>
        <taxon>Eukaryota</taxon>
        <taxon>Metazoa</taxon>
        <taxon>Spiralia</taxon>
        <taxon>Lophotrochozoa</taxon>
        <taxon>Platyhelminthes</taxon>
        <taxon>Rhabditophora</taxon>
        <taxon>Macrostomorpha</taxon>
        <taxon>Macrostomida</taxon>
        <taxon>Macrostomidae</taxon>
        <taxon>Macrostomum</taxon>
    </lineage>
</organism>
<feature type="compositionally biased region" description="Low complexity" evidence="10">
    <location>
        <begin position="305"/>
        <end position="332"/>
    </location>
</feature>
<evidence type="ECO:0000256" key="3">
    <source>
        <dbReference type="ARBA" id="ARBA00022490"/>
    </source>
</evidence>
<dbReference type="Gene3D" id="2.160.10.10">
    <property type="entry name" value="Hexapeptide repeat proteins"/>
    <property type="match status" value="1"/>
</dbReference>
<dbReference type="GO" id="GO:0005851">
    <property type="term" value="C:eukaryotic translation initiation factor 2B complex"/>
    <property type="evidence" value="ECO:0007669"/>
    <property type="project" value="TreeGrafter"/>
</dbReference>
<dbReference type="Pfam" id="PF25084">
    <property type="entry name" value="LbH_EIF2B"/>
    <property type="match status" value="1"/>
</dbReference>
<dbReference type="PANTHER" id="PTHR45989:SF1">
    <property type="entry name" value="TRANSLATION INITIATION FACTOR EIF-2B SUBUNIT GAMMA"/>
    <property type="match status" value="1"/>
</dbReference>
<reference evidence="13 14" key="1">
    <citation type="submission" date="2017-06" db="EMBL/GenBank/DDBJ databases">
        <title>A platform for efficient transgenesis in Macrostomum lignano, a flatworm model organism for stem cell research.</title>
        <authorList>
            <person name="Berezikov E."/>
        </authorList>
    </citation>
    <scope>NUCLEOTIDE SEQUENCE [LARGE SCALE GENOMIC DNA]</scope>
    <source>
        <strain evidence="13">DV1</strain>
        <tissue evidence="13">Whole organism</tissue>
    </source>
</reference>
<evidence type="ECO:0000256" key="4">
    <source>
        <dbReference type="ARBA" id="ARBA00022540"/>
    </source>
</evidence>
<dbReference type="SUPFAM" id="SSF53448">
    <property type="entry name" value="Nucleotide-diphospho-sugar transferases"/>
    <property type="match status" value="1"/>
</dbReference>
<feature type="compositionally biased region" description="Low complexity" evidence="10">
    <location>
        <begin position="159"/>
        <end position="169"/>
    </location>
</feature>
<dbReference type="PANTHER" id="PTHR45989">
    <property type="entry name" value="TRANSLATION INITIATION FACTOR EIF-2B SUBUNIT GAMMA"/>
    <property type="match status" value="1"/>
</dbReference>
<evidence type="ECO:0000256" key="9">
    <source>
        <dbReference type="ARBA" id="ARBA00046432"/>
    </source>
</evidence>
<evidence type="ECO:0000256" key="2">
    <source>
        <dbReference type="ARBA" id="ARBA00007878"/>
    </source>
</evidence>
<dbReference type="InterPro" id="IPR056764">
    <property type="entry name" value="LbH_EIF2B3/5"/>
</dbReference>
<evidence type="ECO:0000256" key="7">
    <source>
        <dbReference type="ARBA" id="ARBA00044229"/>
    </source>
</evidence>
<keyword evidence="5" id="KW-0648">Protein biosynthesis</keyword>
<dbReference type="GO" id="GO:0005085">
    <property type="term" value="F:guanyl-nucleotide exchange factor activity"/>
    <property type="evidence" value="ECO:0007669"/>
    <property type="project" value="TreeGrafter"/>
</dbReference>
<comment type="subcellular location">
    <subcellularLocation>
        <location evidence="1">Cytoplasm</location>
        <location evidence="1">Cytosol</location>
    </subcellularLocation>
</comment>
<dbReference type="InterPro" id="IPR051960">
    <property type="entry name" value="eIF2B_gamma"/>
</dbReference>
<feature type="domain" description="EIF2B subunit epsilon/gamma LbH" evidence="12">
    <location>
        <begin position="404"/>
        <end position="482"/>
    </location>
</feature>
<dbReference type="GO" id="GO:0002183">
    <property type="term" value="P:cytoplasmic translational initiation"/>
    <property type="evidence" value="ECO:0007669"/>
    <property type="project" value="TreeGrafter"/>
</dbReference>
<protein>
    <recommendedName>
        <fullName evidence="6">Translation initiation factor eIF2B subunit gamma</fullName>
    </recommendedName>
    <alternativeName>
        <fullName evidence="7">eIF2B GDP-GTP exchange factor subunit gamma</fullName>
    </alternativeName>
</protein>
<evidence type="ECO:0000313" key="14">
    <source>
        <dbReference type="Proteomes" id="UP000215902"/>
    </source>
</evidence>
<name>A0A267FJX5_9PLAT</name>
<dbReference type="AlphaFoldDB" id="A0A267FJX5"/>
<evidence type="ECO:0000256" key="8">
    <source>
        <dbReference type="ARBA" id="ARBA00045373"/>
    </source>
</evidence>
<evidence type="ECO:0000256" key="10">
    <source>
        <dbReference type="SAM" id="MobiDB-lite"/>
    </source>
</evidence>
<evidence type="ECO:0000259" key="12">
    <source>
        <dbReference type="Pfam" id="PF25084"/>
    </source>
</evidence>
<dbReference type="GO" id="GO:0005829">
    <property type="term" value="C:cytosol"/>
    <property type="evidence" value="ECO:0007669"/>
    <property type="project" value="UniProtKB-SubCell"/>
</dbReference>
<dbReference type="InterPro" id="IPR011004">
    <property type="entry name" value="Trimer_LpxA-like_sf"/>
</dbReference>
<evidence type="ECO:0000313" key="13">
    <source>
        <dbReference type="EMBL" id="PAA74095.1"/>
    </source>
</evidence>
<comment type="similarity">
    <text evidence="2">Belongs to the eIF-2B gamma/epsilon subunits family.</text>
</comment>
<feature type="region of interest" description="Disordered" evidence="10">
    <location>
        <begin position="154"/>
        <end position="200"/>
    </location>
</feature>
<gene>
    <name evidence="13" type="ORF">BOX15_Mlig019752g1</name>
</gene>
<feature type="domain" description="Nucleotidyl transferase" evidence="11">
    <location>
        <begin position="14"/>
        <end position="142"/>
    </location>
</feature>
<keyword evidence="3" id="KW-0963">Cytoplasm</keyword>
<feature type="non-terminal residue" evidence="13">
    <location>
        <position position="1"/>
    </location>
</feature>
<evidence type="ECO:0000259" key="11">
    <source>
        <dbReference type="Pfam" id="PF00483"/>
    </source>
</evidence>
<evidence type="ECO:0000256" key="6">
    <source>
        <dbReference type="ARBA" id="ARBA00044196"/>
    </source>
</evidence>
<dbReference type="InterPro" id="IPR029044">
    <property type="entry name" value="Nucleotide-diphossugar_trans"/>
</dbReference>
<dbReference type="STRING" id="282301.A0A267FJX5"/>
<comment type="function">
    <text evidence="8">Acts as a component of the translation initiation factor 2B (eIF2B) complex, which catalyzes the exchange of GDP for GTP on the eukaryotic initiation factor 2 (eIF2) complex gamma subunit. Its guanine nucleotide exchange factor activity is repressed when bound to eIF2 complex phosphorylated on the alpha subunit, thereby limiting the amount of methionyl-initiator methionine tRNA available to the ribosome and consequently global translation is repressed.</text>
</comment>
<feature type="region of interest" description="Disordered" evidence="10">
    <location>
        <begin position="305"/>
        <end position="334"/>
    </location>
</feature>
<proteinExistence type="inferred from homology"/>
<dbReference type="Gene3D" id="3.90.550.10">
    <property type="entry name" value="Spore Coat Polysaccharide Biosynthesis Protein SpsA, Chain A"/>
    <property type="match status" value="1"/>
</dbReference>
<evidence type="ECO:0000256" key="1">
    <source>
        <dbReference type="ARBA" id="ARBA00004514"/>
    </source>
</evidence>
<dbReference type="InterPro" id="IPR005835">
    <property type="entry name" value="NTP_transferase_dom"/>
</dbReference>
<dbReference type="EMBL" id="NIVC01000977">
    <property type="protein sequence ID" value="PAA74095.1"/>
    <property type="molecule type" value="Genomic_DNA"/>
</dbReference>
<dbReference type="Proteomes" id="UP000215902">
    <property type="component" value="Unassembled WGS sequence"/>
</dbReference>
<dbReference type="GO" id="GO:0003743">
    <property type="term" value="F:translation initiation factor activity"/>
    <property type="evidence" value="ECO:0007669"/>
    <property type="project" value="UniProtKB-KW"/>
</dbReference>